<evidence type="ECO:0000256" key="1">
    <source>
        <dbReference type="SAM" id="MobiDB-lite"/>
    </source>
</evidence>
<comment type="caution">
    <text evidence="2">The sequence shown here is derived from an EMBL/GenBank/DDBJ whole genome shotgun (WGS) entry which is preliminary data.</text>
</comment>
<protein>
    <submittedName>
        <fullName evidence="2">Uncharacterized protein</fullName>
    </submittedName>
</protein>
<dbReference type="EMBL" id="BKCJ010546711">
    <property type="protein sequence ID" value="GFB07551.1"/>
    <property type="molecule type" value="Genomic_DNA"/>
</dbReference>
<feature type="non-terminal residue" evidence="2">
    <location>
        <position position="223"/>
    </location>
</feature>
<feature type="compositionally biased region" description="Polar residues" evidence="1">
    <location>
        <begin position="1"/>
        <end position="10"/>
    </location>
</feature>
<feature type="non-terminal residue" evidence="2">
    <location>
        <position position="1"/>
    </location>
</feature>
<proteinExistence type="predicted"/>
<reference evidence="2" key="1">
    <citation type="journal article" date="2019" name="Sci. Rep.">
        <title>Draft genome of Tanacetum cinerariifolium, the natural source of mosquito coil.</title>
        <authorList>
            <person name="Yamashiro T."/>
            <person name="Shiraishi A."/>
            <person name="Satake H."/>
            <person name="Nakayama K."/>
        </authorList>
    </citation>
    <scope>NUCLEOTIDE SEQUENCE</scope>
</reference>
<gene>
    <name evidence="2" type="ORF">Tci_679522</name>
</gene>
<feature type="region of interest" description="Disordered" evidence="1">
    <location>
        <begin position="1"/>
        <end position="21"/>
    </location>
</feature>
<accession>A0A699KSH7</accession>
<organism evidence="2">
    <name type="scientific">Tanacetum cinerariifolium</name>
    <name type="common">Dalmatian daisy</name>
    <name type="synonym">Chrysanthemum cinerariifolium</name>
    <dbReference type="NCBI Taxonomy" id="118510"/>
    <lineage>
        <taxon>Eukaryota</taxon>
        <taxon>Viridiplantae</taxon>
        <taxon>Streptophyta</taxon>
        <taxon>Embryophyta</taxon>
        <taxon>Tracheophyta</taxon>
        <taxon>Spermatophyta</taxon>
        <taxon>Magnoliopsida</taxon>
        <taxon>eudicotyledons</taxon>
        <taxon>Gunneridae</taxon>
        <taxon>Pentapetalae</taxon>
        <taxon>asterids</taxon>
        <taxon>campanulids</taxon>
        <taxon>Asterales</taxon>
        <taxon>Asteraceae</taxon>
        <taxon>Asteroideae</taxon>
        <taxon>Anthemideae</taxon>
        <taxon>Anthemidinae</taxon>
        <taxon>Tanacetum</taxon>
    </lineage>
</organism>
<dbReference type="AlphaFoldDB" id="A0A699KSH7"/>
<evidence type="ECO:0000313" key="2">
    <source>
        <dbReference type="EMBL" id="GFB07551.1"/>
    </source>
</evidence>
<name>A0A699KSH7_TANCI</name>
<sequence>KETATPSTIIHSEPKSKDKGNEILVEEPKPLKKQAQIEQDEAYARELEAKLNKNINWDDVIEQVKEKGKQDNAFLRYQALKMKLQTEAHARKNMMVYLKNMVGFKMDYFKDDFLLITLKAMFKKHDVEDQVWKNQRGVYGLAKVKSWSLLESCGVHIITFTTTQMILLVERRYPLTRFTLDQMLNNVRLEVEEESKVSLELLRFVRDKDLQESKDPQDYNAKR</sequence>
<feature type="compositionally biased region" description="Basic and acidic residues" evidence="1">
    <location>
        <begin position="12"/>
        <end position="21"/>
    </location>
</feature>